<keyword evidence="1" id="KW-0862">Zinc</keyword>
<dbReference type="EMBL" id="CAJNJA010017137">
    <property type="protein sequence ID" value="CAE7395046.1"/>
    <property type="molecule type" value="Genomic_DNA"/>
</dbReference>
<dbReference type="InterPro" id="IPR000571">
    <property type="entry name" value="Znf_CCCH"/>
</dbReference>
<gene>
    <name evidence="3" type="ORF">SNEC2469_LOCUS10776</name>
</gene>
<evidence type="ECO:0000256" key="1">
    <source>
        <dbReference type="PROSITE-ProRule" id="PRU00723"/>
    </source>
</evidence>
<reference evidence="3" key="1">
    <citation type="submission" date="2021-02" db="EMBL/GenBank/DDBJ databases">
        <authorList>
            <person name="Dougan E. K."/>
            <person name="Rhodes N."/>
            <person name="Thang M."/>
            <person name="Chan C."/>
        </authorList>
    </citation>
    <scope>NUCLEOTIDE SEQUENCE</scope>
</reference>
<keyword evidence="4" id="KW-1185">Reference proteome</keyword>
<feature type="domain" description="C3H1-type" evidence="2">
    <location>
        <begin position="42"/>
        <end position="66"/>
    </location>
</feature>
<evidence type="ECO:0000313" key="4">
    <source>
        <dbReference type="Proteomes" id="UP000601435"/>
    </source>
</evidence>
<keyword evidence="1" id="KW-0863">Zinc-finger</keyword>
<proteinExistence type="predicted"/>
<sequence>MTRPRSDSALKAVLADFPPPEAVSQNAKSFGSLGHPVLCHRPCVYLLKGSICKQGALCQFCHHSQHSPMPKLDQMQRARVQRMTEQELLRLLIPHIREQARAAGLQERAEHFIRTLQDKFCGEASGKSDESISWKELCKLKKTLRQMNLTALIRLLPTDVEGIYEQLRTFAPGLPP</sequence>
<dbReference type="Proteomes" id="UP000601435">
    <property type="component" value="Unassembled WGS sequence"/>
</dbReference>
<evidence type="ECO:0000313" key="3">
    <source>
        <dbReference type="EMBL" id="CAE7395046.1"/>
    </source>
</evidence>
<name>A0A812QN59_9DINO</name>
<dbReference type="GO" id="GO:0008270">
    <property type="term" value="F:zinc ion binding"/>
    <property type="evidence" value="ECO:0007669"/>
    <property type="project" value="UniProtKB-KW"/>
</dbReference>
<keyword evidence="1" id="KW-0479">Metal-binding</keyword>
<evidence type="ECO:0000259" key="2">
    <source>
        <dbReference type="PROSITE" id="PS50103"/>
    </source>
</evidence>
<feature type="zinc finger region" description="C3H1-type" evidence="1">
    <location>
        <begin position="42"/>
        <end position="66"/>
    </location>
</feature>
<dbReference type="OrthoDB" id="406830at2759"/>
<comment type="caution">
    <text evidence="3">The sequence shown here is derived from an EMBL/GenBank/DDBJ whole genome shotgun (WGS) entry which is preliminary data.</text>
</comment>
<accession>A0A812QN59</accession>
<organism evidence="3 4">
    <name type="scientific">Symbiodinium necroappetens</name>
    <dbReference type="NCBI Taxonomy" id="1628268"/>
    <lineage>
        <taxon>Eukaryota</taxon>
        <taxon>Sar</taxon>
        <taxon>Alveolata</taxon>
        <taxon>Dinophyceae</taxon>
        <taxon>Suessiales</taxon>
        <taxon>Symbiodiniaceae</taxon>
        <taxon>Symbiodinium</taxon>
    </lineage>
</organism>
<dbReference type="PROSITE" id="PS50103">
    <property type="entry name" value="ZF_C3H1"/>
    <property type="match status" value="1"/>
</dbReference>
<protein>
    <recommendedName>
        <fullName evidence="2">C3H1-type domain-containing protein</fullName>
    </recommendedName>
</protein>
<dbReference type="AlphaFoldDB" id="A0A812QN59"/>